<evidence type="ECO:0000259" key="6">
    <source>
        <dbReference type="PROSITE" id="PS50173"/>
    </source>
</evidence>
<keyword evidence="8" id="KW-1185">Reference proteome</keyword>
<dbReference type="GO" id="GO:0006281">
    <property type="term" value="P:DNA repair"/>
    <property type="evidence" value="ECO:0007669"/>
    <property type="project" value="UniProtKB-KW"/>
</dbReference>
<dbReference type="InterPro" id="IPR001126">
    <property type="entry name" value="UmuC"/>
</dbReference>
<keyword evidence="5" id="KW-0742">SOS response</keyword>
<dbReference type="InterPro" id="IPR043502">
    <property type="entry name" value="DNA/RNA_pol_sf"/>
</dbReference>
<protein>
    <submittedName>
        <fullName evidence="7">DNA polymerase V subunit UmuC</fullName>
    </submittedName>
</protein>
<gene>
    <name evidence="7" type="ORF">C9I99_21295</name>
</gene>
<evidence type="ECO:0000313" key="8">
    <source>
        <dbReference type="Proteomes" id="UP000241222"/>
    </source>
</evidence>
<dbReference type="GO" id="GO:0009432">
    <property type="term" value="P:SOS response"/>
    <property type="evidence" value="ECO:0007669"/>
    <property type="project" value="UniProtKB-KW"/>
</dbReference>
<name>A0A2T3ITN7_9GAMM</name>
<dbReference type="Proteomes" id="UP000241222">
    <property type="component" value="Unassembled WGS sequence"/>
</dbReference>
<dbReference type="InterPro" id="IPR017961">
    <property type="entry name" value="DNA_pol_Y-fam_little_finger"/>
</dbReference>
<dbReference type="Pfam" id="PF13438">
    <property type="entry name" value="DUF4113"/>
    <property type="match status" value="1"/>
</dbReference>
<keyword evidence="4" id="KW-0234">DNA repair</keyword>
<reference evidence="7 8" key="1">
    <citation type="submission" date="2018-03" db="EMBL/GenBank/DDBJ databases">
        <title>Whole genome sequencing of Histamine producing bacteria.</title>
        <authorList>
            <person name="Butler K."/>
        </authorList>
    </citation>
    <scope>NUCLEOTIDE SEQUENCE [LARGE SCALE GENOMIC DNA]</scope>
    <source>
        <strain evidence="7 8">JCM 13586</strain>
    </source>
</reference>
<dbReference type="GO" id="GO:0042276">
    <property type="term" value="P:error-prone translesion synthesis"/>
    <property type="evidence" value="ECO:0007669"/>
    <property type="project" value="TreeGrafter"/>
</dbReference>
<evidence type="ECO:0000256" key="5">
    <source>
        <dbReference type="ARBA" id="ARBA00023236"/>
    </source>
</evidence>
<evidence type="ECO:0000256" key="1">
    <source>
        <dbReference type="ARBA" id="ARBA00010945"/>
    </source>
</evidence>
<evidence type="ECO:0000256" key="4">
    <source>
        <dbReference type="ARBA" id="ARBA00023204"/>
    </source>
</evidence>
<keyword evidence="3" id="KW-0741">SOS mutagenesis</keyword>
<dbReference type="Gene3D" id="3.30.1490.100">
    <property type="entry name" value="DNA polymerase, Y-family, little finger domain"/>
    <property type="match status" value="1"/>
</dbReference>
<organism evidence="7 8">
    <name type="scientific">Photobacterium lutimaris</name>
    <dbReference type="NCBI Taxonomy" id="388278"/>
    <lineage>
        <taxon>Bacteria</taxon>
        <taxon>Pseudomonadati</taxon>
        <taxon>Pseudomonadota</taxon>
        <taxon>Gammaproteobacteria</taxon>
        <taxon>Vibrionales</taxon>
        <taxon>Vibrionaceae</taxon>
        <taxon>Photobacterium</taxon>
    </lineage>
</organism>
<dbReference type="Gene3D" id="1.10.150.20">
    <property type="entry name" value="5' to 3' exonuclease, C-terminal subdomain"/>
    <property type="match status" value="1"/>
</dbReference>
<dbReference type="SUPFAM" id="SSF100879">
    <property type="entry name" value="Lesion bypass DNA polymerase (Y-family), little finger domain"/>
    <property type="match status" value="1"/>
</dbReference>
<dbReference type="InterPro" id="IPR025188">
    <property type="entry name" value="DUF4113"/>
</dbReference>
<dbReference type="SUPFAM" id="SSF56672">
    <property type="entry name" value="DNA/RNA polymerases"/>
    <property type="match status" value="1"/>
</dbReference>
<dbReference type="InterPro" id="IPR050116">
    <property type="entry name" value="DNA_polymerase-Y"/>
</dbReference>
<dbReference type="RefSeq" id="WP_107350855.1">
    <property type="nucleotide sequence ID" value="NZ_PYMH01000013.1"/>
</dbReference>
<dbReference type="InterPro" id="IPR036775">
    <property type="entry name" value="DNA_pol_Y-fam_lit_finger_sf"/>
</dbReference>
<dbReference type="Gene3D" id="3.40.1170.60">
    <property type="match status" value="1"/>
</dbReference>
<dbReference type="PANTHER" id="PTHR11076">
    <property type="entry name" value="DNA REPAIR POLYMERASE UMUC / TRANSFERASE FAMILY MEMBER"/>
    <property type="match status" value="1"/>
</dbReference>
<dbReference type="EMBL" id="PYMH01000013">
    <property type="protein sequence ID" value="PSU31724.1"/>
    <property type="molecule type" value="Genomic_DNA"/>
</dbReference>
<evidence type="ECO:0000256" key="2">
    <source>
        <dbReference type="ARBA" id="ARBA00022763"/>
    </source>
</evidence>
<evidence type="ECO:0000256" key="3">
    <source>
        <dbReference type="ARBA" id="ARBA00023199"/>
    </source>
</evidence>
<sequence length="417" mass="47565">MVYALVDANSFYASAEQAYQPSYRGKPLIVLSPNDGIIVAANSLAQQYVKKFRPFFEFEAIVEQKNIIFQSSNFELYYEISERMMQTIGQFAPEGYVYSIDEKFLRYKDSEKTDWHDEGKLIRNTVWRNCRIPVCCGFGKTLTLAKLANQVAKLDKKTGVHVLITTDQIKEALPRVPCGKVWGIGRKLAKRLEFMGVHTALDLATMDITKVRKNFSVEVERVVRELRGEKARPWGTTRADKVQIFSSRTFKKRITERELLSQALANHAVIASRKLREQKSLVKVITAFAQTSSFDDKPVYRRQLVQLSYPTDDATVICRHVNEMLDDLFMRGVAFNKVGVGLLDLSSATHAQTDLFAPVSNDKLMKVFDKLNTQYGTDSVFLAAQGSPKQRSNWGMKRDKLSPRYLTQWSELPIVKC</sequence>
<comment type="caution">
    <text evidence="7">The sequence shown here is derived from an EMBL/GenBank/DDBJ whole genome shotgun (WGS) entry which is preliminary data.</text>
</comment>
<keyword evidence="2" id="KW-0227">DNA damage</keyword>
<accession>A0A2T3ITN7</accession>
<dbReference type="AlphaFoldDB" id="A0A2T3ITN7"/>
<comment type="similarity">
    <text evidence="1">Belongs to the DNA polymerase type-Y family.</text>
</comment>
<dbReference type="GO" id="GO:0003887">
    <property type="term" value="F:DNA-directed DNA polymerase activity"/>
    <property type="evidence" value="ECO:0007669"/>
    <property type="project" value="TreeGrafter"/>
</dbReference>
<dbReference type="InterPro" id="IPR043128">
    <property type="entry name" value="Rev_trsase/Diguanyl_cyclase"/>
</dbReference>
<dbReference type="GO" id="GO:0003684">
    <property type="term" value="F:damaged DNA binding"/>
    <property type="evidence" value="ECO:0007669"/>
    <property type="project" value="InterPro"/>
</dbReference>
<dbReference type="OrthoDB" id="9808813at2"/>
<dbReference type="GO" id="GO:0005829">
    <property type="term" value="C:cytosol"/>
    <property type="evidence" value="ECO:0007669"/>
    <property type="project" value="TreeGrafter"/>
</dbReference>
<dbReference type="PROSITE" id="PS50173">
    <property type="entry name" value="UMUC"/>
    <property type="match status" value="1"/>
</dbReference>
<evidence type="ECO:0000313" key="7">
    <source>
        <dbReference type="EMBL" id="PSU31724.1"/>
    </source>
</evidence>
<dbReference type="Pfam" id="PF00817">
    <property type="entry name" value="IMS"/>
    <property type="match status" value="1"/>
</dbReference>
<dbReference type="PANTHER" id="PTHR11076:SF34">
    <property type="entry name" value="PROTEIN UMUC"/>
    <property type="match status" value="1"/>
</dbReference>
<dbReference type="CDD" id="cd01700">
    <property type="entry name" value="PolY_Pol_V_umuC"/>
    <property type="match status" value="1"/>
</dbReference>
<proteinExistence type="inferred from homology"/>
<dbReference type="Pfam" id="PF11799">
    <property type="entry name" value="IMS_C"/>
    <property type="match status" value="1"/>
</dbReference>
<dbReference type="Gene3D" id="3.30.70.270">
    <property type="match status" value="1"/>
</dbReference>
<feature type="domain" description="UmuC" evidence="6">
    <location>
        <begin position="3"/>
        <end position="185"/>
    </location>
</feature>